<feature type="region of interest" description="Disordered" evidence="1">
    <location>
        <begin position="54"/>
        <end position="78"/>
    </location>
</feature>
<protein>
    <submittedName>
        <fullName evidence="2">Uncharacterized protein</fullName>
    </submittedName>
</protein>
<evidence type="ECO:0000313" key="3">
    <source>
        <dbReference type="Proteomes" id="UP000027222"/>
    </source>
</evidence>
<reference evidence="3" key="1">
    <citation type="journal article" date="2014" name="Proc. Natl. Acad. Sci. U.S.A.">
        <title>Extensive sampling of basidiomycete genomes demonstrates inadequacy of the white-rot/brown-rot paradigm for wood decay fungi.</title>
        <authorList>
            <person name="Riley R."/>
            <person name="Salamov A.A."/>
            <person name="Brown D.W."/>
            <person name="Nagy L.G."/>
            <person name="Floudas D."/>
            <person name="Held B.W."/>
            <person name="Levasseur A."/>
            <person name="Lombard V."/>
            <person name="Morin E."/>
            <person name="Otillar R."/>
            <person name="Lindquist E.A."/>
            <person name="Sun H."/>
            <person name="LaButti K.M."/>
            <person name="Schmutz J."/>
            <person name="Jabbour D."/>
            <person name="Luo H."/>
            <person name="Baker S.E."/>
            <person name="Pisabarro A.G."/>
            <person name="Walton J.D."/>
            <person name="Blanchette R.A."/>
            <person name="Henrissat B."/>
            <person name="Martin F."/>
            <person name="Cullen D."/>
            <person name="Hibbett D.S."/>
            <person name="Grigoriev I.V."/>
        </authorList>
    </citation>
    <scope>NUCLEOTIDE SEQUENCE [LARGE SCALE GENOMIC DNA]</scope>
    <source>
        <strain evidence="3">CBS 339.88</strain>
    </source>
</reference>
<dbReference type="Proteomes" id="UP000027222">
    <property type="component" value="Unassembled WGS sequence"/>
</dbReference>
<proteinExistence type="predicted"/>
<keyword evidence="3" id="KW-1185">Reference proteome</keyword>
<gene>
    <name evidence="2" type="ORF">GALMADRAFT_147669</name>
</gene>
<accession>A0A067S7N1</accession>
<sequence length="162" mass="18830">MEMTITNARRREAKAPAASFIEAYELQEREREELERVVRTGKVLDDHVDLDANLEEAPALEQSPEQESASELWAEQGKKTQYRPPFRFSTRTLIYCHFRNYGPQYEPRVIFNPDAQPRPEEVLNDPFILARVKPRHGFRICIGLDQAVPPYAIVAVDMVFFH</sequence>
<dbReference type="HOGENOM" id="CLU_1722487_0_0_1"/>
<name>A0A067S7N1_GALM3</name>
<evidence type="ECO:0000313" key="2">
    <source>
        <dbReference type="EMBL" id="KDR66831.1"/>
    </source>
</evidence>
<dbReference type="EMBL" id="KL142420">
    <property type="protein sequence ID" value="KDR66831.1"/>
    <property type="molecule type" value="Genomic_DNA"/>
</dbReference>
<organism evidence="2 3">
    <name type="scientific">Galerina marginata (strain CBS 339.88)</name>
    <dbReference type="NCBI Taxonomy" id="685588"/>
    <lineage>
        <taxon>Eukaryota</taxon>
        <taxon>Fungi</taxon>
        <taxon>Dikarya</taxon>
        <taxon>Basidiomycota</taxon>
        <taxon>Agaricomycotina</taxon>
        <taxon>Agaricomycetes</taxon>
        <taxon>Agaricomycetidae</taxon>
        <taxon>Agaricales</taxon>
        <taxon>Agaricineae</taxon>
        <taxon>Strophariaceae</taxon>
        <taxon>Galerina</taxon>
    </lineage>
</organism>
<evidence type="ECO:0000256" key="1">
    <source>
        <dbReference type="SAM" id="MobiDB-lite"/>
    </source>
</evidence>
<dbReference type="AlphaFoldDB" id="A0A067S7N1"/>